<keyword evidence="3" id="KW-1185">Reference proteome</keyword>
<evidence type="ECO:0000256" key="1">
    <source>
        <dbReference type="SAM" id="MobiDB-lite"/>
    </source>
</evidence>
<evidence type="ECO:0000313" key="3">
    <source>
        <dbReference type="Proteomes" id="UP000215902"/>
    </source>
</evidence>
<dbReference type="AlphaFoldDB" id="A0A267EDM8"/>
<sequence>MGAGLARLVASIRVLFRDDGNENADGNVERGPDPIERVQRSETKTTTQQNTQLASQGASQGQVVNERHATRRIRGAGVSQQAVDENSTRTRERRQNKQQDLQKQLQLNAFLSLGNGGNHQQVGQTQLQNSSGRSSQTSAACCNSDSKATCSIIFRRQSDESSRDSMVWKAPLHPINIQIKIQSATKTATQTKQFIEEIRTSMRNHCRLFTVFLHDSCQLATRLFRSGRCSQIKIDCDEELIRNVFIRLDRDVGIRFTCWFLTLCTKSLFNIESVNPPMSPMSLFDAEYKTVFRKNLSEKCQSDLEASGKPVCIFYSDSEAYIQSISRNNSTASPAWPGICLSPVLCRWPADEISELVDRPLPELVLTLEQEQKADRKHGGIEIMLIPCATFLAFLDEFNDEQPDETVDFMTMMNRRIGDAIVEWAFSNISREIIRRDDLTPAELHKLRMRLALLAVLCYNFCDTENPTESADSGAYFRKLFELLNRICCPTEPLKVNLNSDIQRPRVLSWSVRANKRSAARSAARTSSGSYVWELILEGTENKILLQFPEDYIKKRVVIAIQYLAMCDCSGLFKKLADRWDYFEYPCIIEFMRLKKNVGEEVKPPTHFSEYICLIKMSCMNSNYEFYEASRESIDFSLVGQTENRQVSVKSYHNRDADLLRISRIDEARCNPERLYEMAKKHLAEGNGHILAVLYNCEGDFCRQSDGQLWKRSDLKYLTCGCREDKMRFLMKLEEELAFESSEDCFIPGHIYFDLQFGMYSFQQPQEQRTGRFHLRELLAQCFKDLVNLKQPDGTNAETVRKIDLNPAN</sequence>
<feature type="compositionally biased region" description="Polar residues" evidence="1">
    <location>
        <begin position="118"/>
        <end position="138"/>
    </location>
</feature>
<reference evidence="2 3" key="1">
    <citation type="submission" date="2017-06" db="EMBL/GenBank/DDBJ databases">
        <title>A platform for efficient transgenesis in Macrostomum lignano, a flatworm model organism for stem cell research.</title>
        <authorList>
            <person name="Berezikov E."/>
        </authorList>
    </citation>
    <scope>NUCLEOTIDE SEQUENCE [LARGE SCALE GENOMIC DNA]</scope>
    <source>
        <strain evidence="2">DV1</strain>
        <tissue evidence="2">Whole organism</tissue>
    </source>
</reference>
<feature type="compositionally biased region" description="Polar residues" evidence="1">
    <location>
        <begin position="44"/>
        <end position="63"/>
    </location>
</feature>
<proteinExistence type="predicted"/>
<feature type="region of interest" description="Disordered" evidence="1">
    <location>
        <begin position="40"/>
        <end position="101"/>
    </location>
</feature>
<evidence type="ECO:0000313" key="2">
    <source>
        <dbReference type="EMBL" id="PAA58977.1"/>
    </source>
</evidence>
<feature type="region of interest" description="Disordered" evidence="1">
    <location>
        <begin position="113"/>
        <end position="138"/>
    </location>
</feature>
<gene>
    <name evidence="2" type="ORF">BOX15_Mlig025097g2</name>
</gene>
<comment type="caution">
    <text evidence="2">The sequence shown here is derived from an EMBL/GenBank/DDBJ whole genome shotgun (WGS) entry which is preliminary data.</text>
</comment>
<dbReference type="EMBL" id="NIVC01002312">
    <property type="protein sequence ID" value="PAA58977.1"/>
    <property type="molecule type" value="Genomic_DNA"/>
</dbReference>
<dbReference type="Proteomes" id="UP000215902">
    <property type="component" value="Unassembled WGS sequence"/>
</dbReference>
<accession>A0A267EDM8</accession>
<protein>
    <submittedName>
        <fullName evidence="2">Uncharacterized protein</fullName>
    </submittedName>
</protein>
<name>A0A267EDM8_9PLAT</name>
<organism evidence="2 3">
    <name type="scientific">Macrostomum lignano</name>
    <dbReference type="NCBI Taxonomy" id="282301"/>
    <lineage>
        <taxon>Eukaryota</taxon>
        <taxon>Metazoa</taxon>
        <taxon>Spiralia</taxon>
        <taxon>Lophotrochozoa</taxon>
        <taxon>Platyhelminthes</taxon>
        <taxon>Rhabditophora</taxon>
        <taxon>Macrostomorpha</taxon>
        <taxon>Macrostomida</taxon>
        <taxon>Macrostomidae</taxon>
        <taxon>Macrostomum</taxon>
    </lineage>
</organism>
<feature type="compositionally biased region" description="Basic and acidic residues" evidence="1">
    <location>
        <begin position="86"/>
        <end position="97"/>
    </location>
</feature>